<evidence type="ECO:0000256" key="2">
    <source>
        <dbReference type="ARBA" id="ARBA00008097"/>
    </source>
</evidence>
<keyword evidence="6" id="KW-0862">Zinc</keyword>
<dbReference type="PANTHER" id="PTHR42959">
    <property type="entry name" value="CARBAMOYLTRANSFERASE"/>
    <property type="match status" value="1"/>
</dbReference>
<dbReference type="InterPro" id="IPR001792">
    <property type="entry name" value="Acylphosphatase-like_dom"/>
</dbReference>
<dbReference type="GO" id="GO:0016743">
    <property type="term" value="F:carboxyl- or carbamoyltransferase activity"/>
    <property type="evidence" value="ECO:0007669"/>
    <property type="project" value="UniProtKB-UniRule"/>
</dbReference>
<dbReference type="PANTHER" id="PTHR42959:SF1">
    <property type="entry name" value="CARBAMOYLTRANSFERASE HYPF"/>
    <property type="match status" value="1"/>
</dbReference>
<evidence type="ECO:0000256" key="1">
    <source>
        <dbReference type="ARBA" id="ARBA00004711"/>
    </source>
</evidence>
<dbReference type="Pfam" id="PF22521">
    <property type="entry name" value="HypF_C_2"/>
    <property type="match status" value="1"/>
</dbReference>
<dbReference type="Pfam" id="PF17788">
    <property type="entry name" value="HypF_C"/>
    <property type="match status" value="1"/>
</dbReference>
<comment type="caution">
    <text evidence="12">The sequence shown here is derived from an EMBL/GenBank/DDBJ whole genome shotgun (WGS) entry which is preliminary data.</text>
</comment>
<feature type="active site" evidence="9">
    <location>
        <position position="49"/>
    </location>
</feature>
<feature type="domain" description="YrdC-like" evidence="11">
    <location>
        <begin position="213"/>
        <end position="399"/>
    </location>
</feature>
<dbReference type="Gene3D" id="3.90.870.50">
    <property type="match status" value="1"/>
</dbReference>
<dbReference type="EC" id="6.2.-.-" evidence="8"/>
<evidence type="ECO:0000256" key="7">
    <source>
        <dbReference type="ARBA" id="ARBA00048220"/>
    </source>
</evidence>
<feature type="active site" evidence="9">
    <location>
        <position position="31"/>
    </location>
</feature>
<comment type="catalytic activity">
    <reaction evidence="9">
        <text>an acyl phosphate + H2O = a carboxylate + phosphate + H(+)</text>
        <dbReference type="Rhea" id="RHEA:14965"/>
        <dbReference type="ChEBI" id="CHEBI:15377"/>
        <dbReference type="ChEBI" id="CHEBI:15378"/>
        <dbReference type="ChEBI" id="CHEBI:29067"/>
        <dbReference type="ChEBI" id="CHEBI:43474"/>
        <dbReference type="ChEBI" id="CHEBI:59918"/>
        <dbReference type="EC" id="3.6.1.7"/>
    </reaction>
</comment>
<evidence type="ECO:0000313" key="13">
    <source>
        <dbReference type="Proteomes" id="UP000076577"/>
    </source>
</evidence>
<dbReference type="Pfam" id="PF00708">
    <property type="entry name" value="Acylphosphatase"/>
    <property type="match status" value="1"/>
</dbReference>
<evidence type="ECO:0000259" key="10">
    <source>
        <dbReference type="PROSITE" id="PS51160"/>
    </source>
</evidence>
<evidence type="ECO:0000256" key="9">
    <source>
        <dbReference type="PROSITE-ProRule" id="PRU00520"/>
    </source>
</evidence>
<comment type="function">
    <text evidence="8">Involved in the maturation of [NiFe] hydrogenases. Along with HypE, it catalyzes the synthesis of the CN ligands of the active site iron of [NiFe]-hydrogenases. HypF functions as a carbamoyl transferase using carbamoylphosphate as a substrate and transferring the carboxamido moiety in an ATP-dependent reaction to the thiolate of the C-terminal cysteine of HypE yielding a protein-S-carboxamide.</text>
</comment>
<feature type="domain" description="Acylphosphatase-like" evidence="10">
    <location>
        <begin position="16"/>
        <end position="102"/>
    </location>
</feature>
<keyword evidence="4" id="KW-0479">Metal-binding</keyword>
<dbReference type="PROSITE" id="PS00150">
    <property type="entry name" value="ACYLPHOSPHATASE_1"/>
    <property type="match status" value="1"/>
</dbReference>
<dbReference type="InterPro" id="IPR051060">
    <property type="entry name" value="Carbamoyltrans_HypF-like"/>
</dbReference>
<evidence type="ECO:0000256" key="3">
    <source>
        <dbReference type="ARBA" id="ARBA00022598"/>
    </source>
</evidence>
<sequence>MASKPSPHVQNDTAKREGFLVEGAVQGVGFRPFVYRLSQELNLTGFVQNTPKGVTIEIEGVPSALESFKEALMKCGPPQARIMRIRSAPIAAMGCHEFVICSSGDEEEHSAIIVPDLGVCDDCRSEMFDRSDRRYRYPFTNCTNCGPRYSIIKELPYDRVNTTMADFVMCDTCRAEYEDPNDRRYHAQPVACPNCGPQLELRNVKGDGFAKGDHALREAAQAVREGKILAVKGLGGFHLVCAAHKKHAVAELRRRKQRPAKPFALMYPSMRDVERDCTVTRAEKDLLVSSAMPIVLLRKNKASAVVSEVAPDNPYLGVMLPYTPLHDLLLAELDFPIVATSGNRANEPICIDEDEVTGTLEGIADLFLVHNRRILNRCDDSIARVGAGGETTLLRRARGHAPMPIILEAQLPAPTLATGGHLKNTVALGLGDRVFLSPHIGDLGTLGGWNAHQHAIDFFCRLYKVNPEAIVHDLHPDYHSTRLAQMSGSRTHSVQHHHAHALSCMAENQLQPPCLAVTWDGAGYGGDGTLWGGEFLKIEAAGFSRAAHFLQFPLPGGDAAALDPKRAALGMLYALEGEDAFKRDIGLGREDTDLIGSALKKAINCPLTSSVGRLFDAVSFLTGSCLHNTFEGQAAMTLEFIADPRVTDAYSFDIAEGVIDWRPMLRAILDECERGVSPSVISARFHRTLAQIILEAAQRSCEDIVLLTGGCFQNALLLELALNALKQAGFKPHTHRLVPANDGGLALGQIMAMTQETS</sequence>
<dbReference type="OrthoDB" id="9808093at2"/>
<dbReference type="InterPro" id="IPR011125">
    <property type="entry name" value="Znf_HypF"/>
</dbReference>
<comment type="catalytic activity">
    <reaction evidence="7 8">
        <text>C-terminal L-cysteinyl-[HypE protein] + carbamoyl phosphate + ATP + H2O = C-terminal S-carboxamide-L-cysteinyl-[HypE protein] + AMP + phosphate + diphosphate + H(+)</text>
        <dbReference type="Rhea" id="RHEA:55636"/>
        <dbReference type="Rhea" id="RHEA-COMP:14247"/>
        <dbReference type="Rhea" id="RHEA-COMP:14392"/>
        <dbReference type="ChEBI" id="CHEBI:15377"/>
        <dbReference type="ChEBI" id="CHEBI:15378"/>
        <dbReference type="ChEBI" id="CHEBI:30616"/>
        <dbReference type="ChEBI" id="CHEBI:33019"/>
        <dbReference type="ChEBI" id="CHEBI:43474"/>
        <dbReference type="ChEBI" id="CHEBI:58228"/>
        <dbReference type="ChEBI" id="CHEBI:76913"/>
        <dbReference type="ChEBI" id="CHEBI:139126"/>
        <dbReference type="ChEBI" id="CHEBI:456215"/>
    </reaction>
</comment>
<dbReference type="GO" id="GO:0016874">
    <property type="term" value="F:ligase activity"/>
    <property type="evidence" value="ECO:0007669"/>
    <property type="project" value="UniProtKB-UniRule"/>
</dbReference>
<keyword evidence="9" id="KW-0378">Hydrolase</keyword>
<evidence type="ECO:0000259" key="11">
    <source>
        <dbReference type="PROSITE" id="PS51163"/>
    </source>
</evidence>
<dbReference type="GO" id="GO:0003998">
    <property type="term" value="F:acylphosphatase activity"/>
    <property type="evidence" value="ECO:0007669"/>
    <property type="project" value="UniProtKB-EC"/>
</dbReference>
<evidence type="ECO:0000256" key="4">
    <source>
        <dbReference type="ARBA" id="ARBA00022723"/>
    </source>
</evidence>
<dbReference type="InterPro" id="IPR041440">
    <property type="entry name" value="HypF_C"/>
</dbReference>
<comment type="pathway">
    <text evidence="1 8">Protein modification; [NiFe] hydrogenase maturation.</text>
</comment>
<dbReference type="InterPro" id="IPR017945">
    <property type="entry name" value="DHBP_synth_RibB-like_a/b_dom"/>
</dbReference>
<proteinExistence type="inferred from homology"/>
<dbReference type="Gene3D" id="3.30.420.40">
    <property type="match status" value="1"/>
</dbReference>
<dbReference type="RefSeq" id="WP_068008654.1">
    <property type="nucleotide sequence ID" value="NZ_FOFM01000023.1"/>
</dbReference>
<accession>A0A165WA15</accession>
<dbReference type="PATRIC" id="fig|989403.3.peg.3718"/>
<dbReference type="GO" id="GO:0008270">
    <property type="term" value="F:zinc ion binding"/>
    <property type="evidence" value="ECO:0007669"/>
    <property type="project" value="UniProtKB-KW"/>
</dbReference>
<dbReference type="GO" id="GO:0003725">
    <property type="term" value="F:double-stranded RNA binding"/>
    <property type="evidence" value="ECO:0007669"/>
    <property type="project" value="InterPro"/>
</dbReference>
<dbReference type="InterPro" id="IPR036046">
    <property type="entry name" value="Acylphosphatase-like_dom_sf"/>
</dbReference>
<evidence type="ECO:0000256" key="6">
    <source>
        <dbReference type="ARBA" id="ARBA00022833"/>
    </source>
</evidence>
<dbReference type="Pfam" id="PF07503">
    <property type="entry name" value="zf-HYPF"/>
    <property type="match status" value="2"/>
</dbReference>
<evidence type="ECO:0000313" key="12">
    <source>
        <dbReference type="EMBL" id="KZL16268.1"/>
    </source>
</evidence>
<dbReference type="Proteomes" id="UP000076577">
    <property type="component" value="Unassembled WGS sequence"/>
</dbReference>
<protein>
    <recommendedName>
        <fullName evidence="8">Carbamoyltransferase HypF</fullName>
        <ecNumber evidence="8">6.2.-.-</ecNumber>
    </recommendedName>
</protein>
<dbReference type="STRING" id="989403.SAMN05421798_1237"/>
<dbReference type="UniPathway" id="UPA00335"/>
<dbReference type="PIRSF" id="PIRSF006256">
    <property type="entry name" value="CMPcnvr_hdrg_mat"/>
    <property type="match status" value="1"/>
</dbReference>
<keyword evidence="3" id="KW-0436">Ligase</keyword>
<dbReference type="EMBL" id="LMCB01000049">
    <property type="protein sequence ID" value="KZL16268.1"/>
    <property type="molecule type" value="Genomic_DNA"/>
</dbReference>
<dbReference type="InterPro" id="IPR055128">
    <property type="entry name" value="HypF_C_2"/>
</dbReference>
<dbReference type="SUPFAM" id="SSF55821">
    <property type="entry name" value="YrdC/RibB"/>
    <property type="match status" value="1"/>
</dbReference>
<evidence type="ECO:0000256" key="5">
    <source>
        <dbReference type="ARBA" id="ARBA00022771"/>
    </source>
</evidence>
<dbReference type="NCBIfam" id="TIGR00143">
    <property type="entry name" value="hypF"/>
    <property type="match status" value="1"/>
</dbReference>
<dbReference type="Gene3D" id="3.30.110.120">
    <property type="match status" value="1"/>
</dbReference>
<keyword evidence="13" id="KW-1185">Reference proteome</keyword>
<name>A0A165WA15_9HYPH</name>
<gene>
    <name evidence="12" type="primary">hypF</name>
    <name evidence="12" type="ORF">PsAD2_03451</name>
</gene>
<evidence type="ECO:0000256" key="8">
    <source>
        <dbReference type="PIRNR" id="PIRNR006256"/>
    </source>
</evidence>
<dbReference type="Gene3D" id="3.30.420.360">
    <property type="match status" value="1"/>
</dbReference>
<dbReference type="PROSITE" id="PS51160">
    <property type="entry name" value="ACYLPHOSPHATASE_3"/>
    <property type="match status" value="1"/>
</dbReference>
<comment type="similarity">
    <text evidence="2 8">Belongs to the carbamoyltransferase HypF family.</text>
</comment>
<dbReference type="PROSITE" id="PS51163">
    <property type="entry name" value="YRDC"/>
    <property type="match status" value="1"/>
</dbReference>
<dbReference type="AlphaFoldDB" id="A0A165WA15"/>
<dbReference type="InterPro" id="IPR017968">
    <property type="entry name" value="Acylphosphatase_CS"/>
</dbReference>
<dbReference type="InterPro" id="IPR006070">
    <property type="entry name" value="Sua5-like_dom"/>
</dbReference>
<keyword evidence="12" id="KW-0808">Transferase</keyword>
<organism evidence="12 13">
    <name type="scientific">Pseudovibrio axinellae</name>
    <dbReference type="NCBI Taxonomy" id="989403"/>
    <lineage>
        <taxon>Bacteria</taxon>
        <taxon>Pseudomonadati</taxon>
        <taxon>Pseudomonadota</taxon>
        <taxon>Alphaproteobacteria</taxon>
        <taxon>Hyphomicrobiales</taxon>
        <taxon>Stappiaceae</taxon>
        <taxon>Pseudovibrio</taxon>
    </lineage>
</organism>
<dbReference type="GO" id="GO:0051604">
    <property type="term" value="P:protein maturation"/>
    <property type="evidence" value="ECO:0007669"/>
    <property type="project" value="TreeGrafter"/>
</dbReference>
<dbReference type="Pfam" id="PF01300">
    <property type="entry name" value="Sua5_yciO_yrdC"/>
    <property type="match status" value="1"/>
</dbReference>
<keyword evidence="5" id="KW-0863">Zinc-finger</keyword>
<dbReference type="SUPFAM" id="SSF54975">
    <property type="entry name" value="Acylphosphatase/BLUF domain-like"/>
    <property type="match status" value="1"/>
</dbReference>
<dbReference type="InterPro" id="IPR004421">
    <property type="entry name" value="Carbamoyltransferase_HypF"/>
</dbReference>
<reference evidence="12 13" key="1">
    <citation type="journal article" date="2016" name="Front. Microbiol.">
        <title>Comparative Genomic Analysis Reveals a Diverse Repertoire of Genes Involved in Prokaryote-Eukaryote Interactions within the Pseudovibrio Genus.</title>
        <authorList>
            <person name="Romano S."/>
            <person name="Fernandez-Guerra A."/>
            <person name="Reen F.J."/>
            <person name="Glockner F.O."/>
            <person name="Crowley S.P."/>
            <person name="O'Sullivan O."/>
            <person name="Cotter P.D."/>
            <person name="Adams C."/>
            <person name="Dobson A.D."/>
            <person name="O'Gara F."/>
        </authorList>
    </citation>
    <scope>NUCLEOTIDE SEQUENCE [LARGE SCALE GENOMIC DNA]</scope>
    <source>
        <strain evidence="12 13">Ad2</strain>
    </source>
</reference>